<reference evidence="1 2" key="1">
    <citation type="submission" date="2020-02" db="EMBL/GenBank/DDBJ databases">
        <authorList>
            <person name="Ferguson B K."/>
        </authorList>
    </citation>
    <scope>NUCLEOTIDE SEQUENCE [LARGE SCALE GENOMIC DNA]</scope>
</reference>
<dbReference type="AlphaFoldDB" id="A0A6H5GD12"/>
<sequence>INIQICDIITKRTSHLASGPGQLRLSGEKPTPGTAVYFTLLFTFTSGYEGGRNRYLMSEICGRFDLPTSIRSQSASQTDGDIHILLFECFGYLSNTTQCIYKPQPFILNLFFKFLHKYVVRLFLSPYFIQIIYESIGVKQAGLLQYRNGGSQSKEFQPLIFANVYRFVIAGCRSEHETFKIKPGRAKTVQLLIVTGARGSTPLADYTHEHDWKNDTIHGQGAASIFETKIDGLTALHSTLNIEHVQESFNKERGQPDELTDPLSIPNELNFYLSQAAYSGKAVNGIKTLGPYPTRKMVGIYLFDKIEDVKIWPGSLRNHIEYRPSTATLINSIFTSIFTEYVLQTTQHVPVLRESDPRVPSQHVHLNE</sequence>
<keyword evidence="2" id="KW-1185">Reference proteome</keyword>
<feature type="non-terminal residue" evidence="1">
    <location>
        <position position="1"/>
    </location>
</feature>
<protein>
    <submittedName>
        <fullName evidence="1">Uncharacterized protein</fullName>
    </submittedName>
</protein>
<organism evidence="1 2">
    <name type="scientific">Nesidiocoris tenuis</name>
    <dbReference type="NCBI Taxonomy" id="355587"/>
    <lineage>
        <taxon>Eukaryota</taxon>
        <taxon>Metazoa</taxon>
        <taxon>Ecdysozoa</taxon>
        <taxon>Arthropoda</taxon>
        <taxon>Hexapoda</taxon>
        <taxon>Insecta</taxon>
        <taxon>Pterygota</taxon>
        <taxon>Neoptera</taxon>
        <taxon>Paraneoptera</taxon>
        <taxon>Hemiptera</taxon>
        <taxon>Heteroptera</taxon>
        <taxon>Panheteroptera</taxon>
        <taxon>Cimicomorpha</taxon>
        <taxon>Miridae</taxon>
        <taxon>Dicyphina</taxon>
        <taxon>Nesidiocoris</taxon>
    </lineage>
</organism>
<dbReference type="EMBL" id="CADCXU010010455">
    <property type="protein sequence ID" value="CAB0001256.1"/>
    <property type="molecule type" value="Genomic_DNA"/>
</dbReference>
<dbReference type="Proteomes" id="UP000479000">
    <property type="component" value="Unassembled WGS sequence"/>
</dbReference>
<evidence type="ECO:0000313" key="2">
    <source>
        <dbReference type="Proteomes" id="UP000479000"/>
    </source>
</evidence>
<proteinExistence type="predicted"/>
<accession>A0A6H5GD12</accession>
<evidence type="ECO:0000313" key="1">
    <source>
        <dbReference type="EMBL" id="CAB0001256.1"/>
    </source>
</evidence>
<name>A0A6H5GD12_9HEMI</name>
<gene>
    <name evidence="1" type="ORF">NTEN_LOCUS7043</name>
</gene>
<feature type="non-terminal residue" evidence="1">
    <location>
        <position position="368"/>
    </location>
</feature>